<evidence type="ECO:0000313" key="1">
    <source>
        <dbReference type="EMBL" id="ELK05812.1"/>
    </source>
</evidence>
<accession>L5K385</accession>
<dbReference type="Proteomes" id="UP000010552">
    <property type="component" value="Unassembled WGS sequence"/>
</dbReference>
<dbReference type="EMBL" id="KB031037">
    <property type="protein sequence ID" value="ELK05812.1"/>
    <property type="molecule type" value="Genomic_DNA"/>
</dbReference>
<reference evidence="2" key="1">
    <citation type="journal article" date="2013" name="Science">
        <title>Comparative analysis of bat genomes provides insight into the evolution of flight and immunity.</title>
        <authorList>
            <person name="Zhang G."/>
            <person name="Cowled C."/>
            <person name="Shi Z."/>
            <person name="Huang Z."/>
            <person name="Bishop-Lilly K.A."/>
            <person name="Fang X."/>
            <person name="Wynne J.W."/>
            <person name="Xiong Z."/>
            <person name="Baker M.L."/>
            <person name="Zhao W."/>
            <person name="Tachedjian M."/>
            <person name="Zhu Y."/>
            <person name="Zhou P."/>
            <person name="Jiang X."/>
            <person name="Ng J."/>
            <person name="Yang L."/>
            <person name="Wu L."/>
            <person name="Xiao J."/>
            <person name="Feng Y."/>
            <person name="Chen Y."/>
            <person name="Sun X."/>
            <person name="Zhang Y."/>
            <person name="Marsh G.A."/>
            <person name="Crameri G."/>
            <person name="Broder C.C."/>
            <person name="Frey K.G."/>
            <person name="Wang L.F."/>
            <person name="Wang J."/>
        </authorList>
    </citation>
    <scope>NUCLEOTIDE SEQUENCE [LARGE SCALE GENOMIC DNA]</scope>
</reference>
<evidence type="ECO:0000313" key="2">
    <source>
        <dbReference type="Proteomes" id="UP000010552"/>
    </source>
</evidence>
<protein>
    <submittedName>
        <fullName evidence="1">Uncharacterized protein</fullName>
    </submittedName>
</protein>
<organism evidence="1 2">
    <name type="scientific">Pteropus alecto</name>
    <name type="common">Black flying fox</name>
    <dbReference type="NCBI Taxonomy" id="9402"/>
    <lineage>
        <taxon>Eukaryota</taxon>
        <taxon>Metazoa</taxon>
        <taxon>Chordata</taxon>
        <taxon>Craniata</taxon>
        <taxon>Vertebrata</taxon>
        <taxon>Euteleostomi</taxon>
        <taxon>Mammalia</taxon>
        <taxon>Eutheria</taxon>
        <taxon>Laurasiatheria</taxon>
        <taxon>Chiroptera</taxon>
        <taxon>Yinpterochiroptera</taxon>
        <taxon>Pteropodoidea</taxon>
        <taxon>Pteropodidae</taxon>
        <taxon>Pteropodinae</taxon>
        <taxon>Pteropus</taxon>
    </lineage>
</organism>
<proteinExistence type="predicted"/>
<dbReference type="InParanoid" id="L5K385"/>
<name>L5K385_PTEAL</name>
<sequence length="178" mass="19831">MFLAVLWQASLEAQDQVQWVQQLQHQEAALERGLVAVEHMVQDPEGSLPSSWSGSPPAIPQQEQPVIQQQVEVDQLLASGASWLCLPGSKAYHLDPVHPRRTPEPDETDLLAAGGTAKKTEQQPNEVQLVLWNQLLPDQQFTVIPRTATTHEGRWSFLNNCAQAETTAEFHQGLLLNF</sequence>
<gene>
    <name evidence="1" type="ORF">PAL_GLEAN10017291</name>
</gene>
<keyword evidence="2" id="KW-1185">Reference proteome</keyword>
<dbReference type="AlphaFoldDB" id="L5K385"/>